<keyword evidence="3" id="KW-1185">Reference proteome</keyword>
<comment type="caution">
    <text evidence="2">The sequence shown here is derived from an EMBL/GenBank/DDBJ whole genome shotgun (WGS) entry which is preliminary data.</text>
</comment>
<proteinExistence type="predicted"/>
<dbReference type="EMBL" id="JAVDQA010000005">
    <property type="protein sequence ID" value="MDR6301233.1"/>
    <property type="molecule type" value="Genomic_DNA"/>
</dbReference>
<reference evidence="2 3" key="1">
    <citation type="submission" date="2023-07" db="EMBL/GenBank/DDBJ databases">
        <title>Genomic Encyclopedia of Type Strains, Phase IV (KMG-IV): sequencing the most valuable type-strain genomes for metagenomic binning, comparative biology and taxonomic classification.</title>
        <authorList>
            <person name="Goeker M."/>
        </authorList>
    </citation>
    <scope>NUCLEOTIDE SEQUENCE [LARGE SCALE GENOMIC DNA]</scope>
    <source>
        <strain evidence="2 3">DSM 102814</strain>
    </source>
</reference>
<sequence length="45" mass="5314">MGGIEDNHKKRKDSDKPLNEIGNRNEKTNKVDYNEKTIKKQENKK</sequence>
<name>A0ABU1K6K1_9FLAO</name>
<dbReference type="Proteomes" id="UP001257659">
    <property type="component" value="Unassembled WGS sequence"/>
</dbReference>
<feature type="region of interest" description="Disordered" evidence="1">
    <location>
        <begin position="1"/>
        <end position="45"/>
    </location>
</feature>
<evidence type="ECO:0000313" key="2">
    <source>
        <dbReference type="EMBL" id="MDR6301233.1"/>
    </source>
</evidence>
<accession>A0ABU1K6K1</accession>
<protein>
    <submittedName>
        <fullName evidence="2">Uncharacterized protein</fullName>
    </submittedName>
</protein>
<gene>
    <name evidence="2" type="ORF">GGR31_001884</name>
</gene>
<dbReference type="RefSeq" id="WP_309728396.1">
    <property type="nucleotide sequence ID" value="NZ_JAVDQA010000005.1"/>
</dbReference>
<evidence type="ECO:0000256" key="1">
    <source>
        <dbReference type="SAM" id="MobiDB-lite"/>
    </source>
</evidence>
<evidence type="ECO:0000313" key="3">
    <source>
        <dbReference type="Proteomes" id="UP001257659"/>
    </source>
</evidence>
<organism evidence="2 3">
    <name type="scientific">Mesonia maritima</name>
    <dbReference type="NCBI Taxonomy" id="1793873"/>
    <lineage>
        <taxon>Bacteria</taxon>
        <taxon>Pseudomonadati</taxon>
        <taxon>Bacteroidota</taxon>
        <taxon>Flavobacteriia</taxon>
        <taxon>Flavobacteriales</taxon>
        <taxon>Flavobacteriaceae</taxon>
        <taxon>Mesonia</taxon>
    </lineage>
</organism>